<feature type="compositionally biased region" description="Basic and acidic residues" evidence="1">
    <location>
        <begin position="196"/>
        <end position="211"/>
    </location>
</feature>
<dbReference type="InterPro" id="IPR049343">
    <property type="entry name" value="Transposase_29"/>
</dbReference>
<organism evidence="3 4">
    <name type="scientific">Desulfonema limicola</name>
    <dbReference type="NCBI Taxonomy" id="45656"/>
    <lineage>
        <taxon>Bacteria</taxon>
        <taxon>Pseudomonadati</taxon>
        <taxon>Thermodesulfobacteriota</taxon>
        <taxon>Desulfobacteria</taxon>
        <taxon>Desulfobacterales</taxon>
        <taxon>Desulfococcaceae</taxon>
        <taxon>Desulfonema</taxon>
    </lineage>
</organism>
<reference evidence="3" key="1">
    <citation type="journal article" date="2021" name="Microb. Physiol.">
        <title>Proteogenomic Insights into the Physiology of Marine, Sulfate-Reducing, Filamentous Desulfonema limicola and Desulfonema magnum.</title>
        <authorList>
            <person name="Schnaars V."/>
            <person name="Wohlbrand L."/>
            <person name="Scheve S."/>
            <person name="Hinrichs C."/>
            <person name="Reinhardt R."/>
            <person name="Rabus R."/>
        </authorList>
    </citation>
    <scope>NUCLEOTIDE SEQUENCE</scope>
    <source>
        <strain evidence="3">5ac10</strain>
    </source>
</reference>
<dbReference type="InterPro" id="IPR045618">
    <property type="entry name" value="DUF6444"/>
</dbReference>
<dbReference type="Pfam" id="PF20042">
    <property type="entry name" value="DUF6444"/>
    <property type="match status" value="1"/>
</dbReference>
<keyword evidence="4" id="KW-1185">Reference proteome</keyword>
<gene>
    <name evidence="3" type="ORF">dnl_46750</name>
</gene>
<dbReference type="EMBL" id="CP061799">
    <property type="protein sequence ID" value="QTA82301.1"/>
    <property type="molecule type" value="Genomic_DNA"/>
</dbReference>
<feature type="region of interest" description="Disordered" evidence="1">
    <location>
        <begin position="32"/>
        <end position="103"/>
    </location>
</feature>
<name>A0A975GID0_9BACT</name>
<protein>
    <recommendedName>
        <fullName evidence="2">DUF6444 domain-containing protein</fullName>
    </recommendedName>
</protein>
<dbReference type="RefSeq" id="WP_207688245.1">
    <property type="nucleotide sequence ID" value="NZ_CP061799.1"/>
</dbReference>
<dbReference type="AlphaFoldDB" id="A0A975GID0"/>
<evidence type="ECO:0000313" key="4">
    <source>
        <dbReference type="Proteomes" id="UP000663720"/>
    </source>
</evidence>
<feature type="region of interest" description="Disordered" evidence="1">
    <location>
        <begin position="196"/>
        <end position="218"/>
    </location>
</feature>
<feature type="domain" description="DUF6444" evidence="2">
    <location>
        <begin position="30"/>
        <end position="74"/>
    </location>
</feature>
<proteinExistence type="predicted"/>
<accession>A0A975GID0</accession>
<feature type="compositionally biased region" description="Basic and acidic residues" evidence="1">
    <location>
        <begin position="54"/>
        <end position="89"/>
    </location>
</feature>
<sequence length="218" mass="25314">MTLPYLKSLDHETLVDISFELRNVVIGLLERLEKNSKNSSNPPSSDNPYKKKPKDKEPESSDNEDKKDGEESHPEKPNDSPRPEPERNPGRQPGSQGFWRSESNGHQTSIISTGYVLDLIFTAIFMFSRWAQENFFKYMKQHFNFDKISGYETESIADSTQVINSLWKEPDSKIKTLQSKLNYCLKKFGTLELHPETNKEKREQQIKEKTELNSFKTH</sequence>
<dbReference type="Proteomes" id="UP000663720">
    <property type="component" value="Chromosome"/>
</dbReference>
<feature type="compositionally biased region" description="Low complexity" evidence="1">
    <location>
        <begin position="37"/>
        <end position="47"/>
    </location>
</feature>
<dbReference type="KEGG" id="dli:dnl_46750"/>
<evidence type="ECO:0000313" key="3">
    <source>
        <dbReference type="EMBL" id="QTA82301.1"/>
    </source>
</evidence>
<evidence type="ECO:0000259" key="2">
    <source>
        <dbReference type="Pfam" id="PF20042"/>
    </source>
</evidence>
<evidence type="ECO:0000256" key="1">
    <source>
        <dbReference type="SAM" id="MobiDB-lite"/>
    </source>
</evidence>
<dbReference type="Pfam" id="PF21804">
    <property type="entry name" value="Transposase_29"/>
    <property type="match status" value="1"/>
</dbReference>